<dbReference type="OrthoDB" id="9981477at2759"/>
<keyword evidence="3" id="KW-1185">Reference proteome</keyword>
<proteinExistence type="predicted"/>
<dbReference type="EMBL" id="MCFI01000003">
    <property type="protein sequence ID" value="ORY86143.1"/>
    <property type="molecule type" value="Genomic_DNA"/>
</dbReference>
<accession>A0A1Y2FQ74</accession>
<comment type="caution">
    <text evidence="2">The sequence shown here is derived from an EMBL/GenBank/DDBJ whole genome shotgun (WGS) entry which is preliminary data.</text>
</comment>
<evidence type="ECO:0000256" key="1">
    <source>
        <dbReference type="SAM" id="SignalP"/>
    </source>
</evidence>
<evidence type="ECO:0000313" key="3">
    <source>
        <dbReference type="Proteomes" id="UP000193685"/>
    </source>
</evidence>
<dbReference type="Proteomes" id="UP000193685">
    <property type="component" value="Unassembled WGS sequence"/>
</dbReference>
<dbReference type="AlphaFoldDB" id="A0A1Y2FQ74"/>
<protein>
    <submittedName>
        <fullName evidence="2">Uncharacterized protein</fullName>
    </submittedName>
</protein>
<organism evidence="2 3">
    <name type="scientific">Protomyces lactucae-debilis</name>
    <dbReference type="NCBI Taxonomy" id="2754530"/>
    <lineage>
        <taxon>Eukaryota</taxon>
        <taxon>Fungi</taxon>
        <taxon>Dikarya</taxon>
        <taxon>Ascomycota</taxon>
        <taxon>Taphrinomycotina</taxon>
        <taxon>Taphrinomycetes</taxon>
        <taxon>Taphrinales</taxon>
        <taxon>Protomycetaceae</taxon>
        <taxon>Protomyces</taxon>
    </lineage>
</organism>
<feature type="signal peptide" evidence="1">
    <location>
        <begin position="1"/>
        <end position="25"/>
    </location>
</feature>
<reference evidence="2 3" key="1">
    <citation type="submission" date="2016-07" db="EMBL/GenBank/DDBJ databases">
        <title>Pervasive Adenine N6-methylation of Active Genes in Fungi.</title>
        <authorList>
            <consortium name="DOE Joint Genome Institute"/>
            <person name="Mondo S.J."/>
            <person name="Dannebaum R.O."/>
            <person name="Kuo R.C."/>
            <person name="Labutti K."/>
            <person name="Haridas S."/>
            <person name="Kuo A."/>
            <person name="Salamov A."/>
            <person name="Ahrendt S.R."/>
            <person name="Lipzen A."/>
            <person name="Sullivan W."/>
            <person name="Andreopoulos W.B."/>
            <person name="Clum A."/>
            <person name="Lindquist E."/>
            <person name="Daum C."/>
            <person name="Ramamoorthy G.K."/>
            <person name="Gryganskyi A."/>
            <person name="Culley D."/>
            <person name="Magnuson J.K."/>
            <person name="James T.Y."/>
            <person name="O'Malley M.A."/>
            <person name="Stajich J.E."/>
            <person name="Spatafora J.W."/>
            <person name="Visel A."/>
            <person name="Grigoriev I.V."/>
        </authorList>
    </citation>
    <scope>NUCLEOTIDE SEQUENCE [LARGE SCALE GENOMIC DNA]</scope>
    <source>
        <strain evidence="2 3">12-1054</strain>
    </source>
</reference>
<sequence>MKRYLFVGIVASVVCFLIFNRTSENAEYDYTDPFNTAQPGRRDQPEKYCKWIFDRYESSAFEQEWLSLVTTGGVNDNVCAKVAEPHHAGHITEIMGRLAHLVRILDGAIKWENQDTGKPQPPPAADNLFSRFHYKRICFVEKDHVWRHAPGHGVQLIEPLFGMLRDPYDIWCAKKKLKSPPGGYYNDVHAESTQHILPMGFAPYAYTTTAHGKLEEWRMYGIPPWHSSYRPEPLDGVKWTYSPPRNMHIDVGASNFASTPNAPKWVYDRYQARGQPFDKFIAIHGDMADAKASHSDVPADLIGPYQVLGMSLFPNGFEYQGVQNVIRRTVKEEDFFVLKVHDNSREFSERFVKDLVSDENGLAKLIDEFYFEHKVKFNPMAAPWSLEDKHKSQVGDLSTSYKLFKDLRDRGIRAHSWP</sequence>
<name>A0A1Y2FQ74_PROLT</name>
<dbReference type="GeneID" id="63785251"/>
<feature type="chain" id="PRO_5012011134" evidence="1">
    <location>
        <begin position="26"/>
        <end position="418"/>
    </location>
</feature>
<dbReference type="RefSeq" id="XP_040727325.1">
    <property type="nucleotide sequence ID" value="XM_040868652.1"/>
</dbReference>
<gene>
    <name evidence="2" type="ORF">BCR37DRAFT_376689</name>
</gene>
<keyword evidence="1" id="KW-0732">Signal</keyword>
<evidence type="ECO:0000313" key="2">
    <source>
        <dbReference type="EMBL" id="ORY86143.1"/>
    </source>
</evidence>